<comment type="caution">
    <text evidence="6">The sequence shown here is derived from an EMBL/GenBank/DDBJ whole genome shotgun (WGS) entry which is preliminary data.</text>
</comment>
<dbReference type="SMART" id="SM00044">
    <property type="entry name" value="CYCc"/>
    <property type="match status" value="1"/>
</dbReference>
<dbReference type="GO" id="GO:0070482">
    <property type="term" value="P:response to oxygen levels"/>
    <property type="evidence" value="ECO:0007669"/>
    <property type="project" value="TreeGrafter"/>
</dbReference>
<keyword evidence="7" id="KW-1185">Reference proteome</keyword>
<dbReference type="Gene3D" id="3.30.450.260">
    <property type="entry name" value="Haem NO binding associated domain"/>
    <property type="match status" value="1"/>
</dbReference>
<dbReference type="Proteomes" id="UP001445076">
    <property type="component" value="Unassembled WGS sequence"/>
</dbReference>
<keyword evidence="2" id="KW-0547">Nucleotide-binding</keyword>
<dbReference type="EMBL" id="JARKIK010000078">
    <property type="protein sequence ID" value="KAK8726752.1"/>
    <property type="molecule type" value="Genomic_DNA"/>
</dbReference>
<dbReference type="Pfam" id="PF07701">
    <property type="entry name" value="HNOBA"/>
    <property type="match status" value="1"/>
</dbReference>
<evidence type="ECO:0000256" key="3">
    <source>
        <dbReference type="ARBA" id="ARBA00023239"/>
    </source>
</evidence>
<dbReference type="CDD" id="cd07302">
    <property type="entry name" value="CHD"/>
    <property type="match status" value="1"/>
</dbReference>
<dbReference type="InterPro" id="IPR029787">
    <property type="entry name" value="Nucleotide_cyclase"/>
</dbReference>
<dbReference type="AlphaFoldDB" id="A0AAW0WHN1"/>
<dbReference type="PANTHER" id="PTHR45655">
    <property type="entry name" value="GUANYLATE CYCLASE SOLUBLE SUBUNIT BETA-2"/>
    <property type="match status" value="1"/>
</dbReference>
<evidence type="ECO:0000256" key="2">
    <source>
        <dbReference type="ARBA" id="ARBA00022741"/>
    </source>
</evidence>
<evidence type="ECO:0000259" key="5">
    <source>
        <dbReference type="PROSITE" id="PS50125"/>
    </source>
</evidence>
<accession>A0AAW0WHN1</accession>
<dbReference type="InterPro" id="IPR042463">
    <property type="entry name" value="HNOB_dom_associated_sf"/>
</dbReference>
<reference evidence="6 7" key="1">
    <citation type="journal article" date="2024" name="BMC Genomics">
        <title>Genome assembly of redclaw crayfish (Cherax quadricarinatus) provides insights into its immune adaptation and hypoxia tolerance.</title>
        <authorList>
            <person name="Liu Z."/>
            <person name="Zheng J."/>
            <person name="Li H."/>
            <person name="Fang K."/>
            <person name="Wang S."/>
            <person name="He J."/>
            <person name="Zhou D."/>
            <person name="Weng S."/>
            <person name="Chi M."/>
            <person name="Gu Z."/>
            <person name="He J."/>
            <person name="Li F."/>
            <person name="Wang M."/>
        </authorList>
    </citation>
    <scope>NUCLEOTIDE SEQUENCE [LARGE SCALE GENOMIC DNA]</scope>
    <source>
        <strain evidence="6">ZL_2023a</strain>
    </source>
</reference>
<dbReference type="GO" id="GO:0008074">
    <property type="term" value="C:guanylate cyclase complex, soluble"/>
    <property type="evidence" value="ECO:0007669"/>
    <property type="project" value="TreeGrafter"/>
</dbReference>
<feature type="domain" description="Guanylate cyclase" evidence="5">
    <location>
        <begin position="311"/>
        <end position="434"/>
    </location>
</feature>
<feature type="non-terminal residue" evidence="6">
    <location>
        <position position="1"/>
    </location>
</feature>
<dbReference type="PANTHER" id="PTHR45655:SF5">
    <property type="entry name" value="SOLUBLE GUANYLATE CYCLASE 89DA-RELATED"/>
    <property type="match status" value="1"/>
</dbReference>
<dbReference type="PROSITE" id="PS50125">
    <property type="entry name" value="GUANYLATE_CYCLASE_2"/>
    <property type="match status" value="1"/>
</dbReference>
<evidence type="ECO:0000313" key="6">
    <source>
        <dbReference type="EMBL" id="KAK8726751.1"/>
    </source>
</evidence>
<dbReference type="EC" id="4.6.1.2" evidence="1"/>
<evidence type="ECO:0000313" key="7">
    <source>
        <dbReference type="Proteomes" id="UP001445076"/>
    </source>
</evidence>
<dbReference type="EMBL" id="JARKIK010000078">
    <property type="protein sequence ID" value="KAK8726750.1"/>
    <property type="molecule type" value="Genomic_DNA"/>
</dbReference>
<gene>
    <name evidence="6" type="ORF">OTU49_010038</name>
</gene>
<reference evidence="6" key="2">
    <citation type="submission" date="2024-01" db="EMBL/GenBank/DDBJ databases">
        <authorList>
            <person name="He J."/>
            <person name="Wang M."/>
            <person name="Zheng J."/>
            <person name="Liu Z."/>
        </authorList>
    </citation>
    <scope>NUCLEOTIDE SEQUENCE</scope>
    <source>
        <strain evidence="6">ZL_2023a</strain>
        <tissue evidence="6">Muscle</tissue>
    </source>
</reference>
<name>A0AAW0WHN1_CHEQU</name>
<dbReference type="InterPro" id="IPR011645">
    <property type="entry name" value="HNOB_dom_associated"/>
</dbReference>
<sequence length="490" mass="54919">RLEFNNRGFVEEMQKRRIGFTKPNFPSFNISKLFEFVPFGIALDPELRVRFAGEQLLHLLGMDLLGSEFLHYFRIQRPHVTFSWEAITVFQSVTWEVISKKLPETATATATTATATATQGGPAGAPGAVVGMPNGDTGMPGTVMPGSATVDTLTVTNCNNLITVRDNPTRRGSSQAPWVSQESSLHSIRGLLLKGQMYIVKESNIALFLCMPLLNNLVEMREMGLYLNDLSMHNMSREMVLKGWEHCSRVEIMYNRAEEYSSRLEDAHRKLEETKAWRDDLLYSMLPRQVADFLRQGNDPYATCQTLDEVSVLFAEVVLSRECESMGAMDVMKTISEMYQLLDRTTDQYSVFKVETVGGVYMVVGGAPEYRPDHCAQVAALALHMLREVTSTTPHTHNLRIGIHIGPVAAGVVGLKLPRYCLFGDTVNTASRMQTNSKVGRVHVSERCAQQLQKFGFTTTFREKLQIKGKGEMNTYWLEPRPGDASLLSR</sequence>
<dbReference type="GO" id="GO:0000166">
    <property type="term" value="F:nucleotide binding"/>
    <property type="evidence" value="ECO:0007669"/>
    <property type="project" value="UniProtKB-KW"/>
</dbReference>
<dbReference type="Gene3D" id="3.30.70.1230">
    <property type="entry name" value="Nucleotide cyclase"/>
    <property type="match status" value="1"/>
</dbReference>
<evidence type="ECO:0000256" key="4">
    <source>
        <dbReference type="ARBA" id="ARBA00023293"/>
    </source>
</evidence>
<dbReference type="GO" id="GO:0019934">
    <property type="term" value="P:cGMP-mediated signaling"/>
    <property type="evidence" value="ECO:0007669"/>
    <property type="project" value="TreeGrafter"/>
</dbReference>
<dbReference type="EMBL" id="JARKIK010000078">
    <property type="protein sequence ID" value="KAK8726751.1"/>
    <property type="molecule type" value="Genomic_DNA"/>
</dbReference>
<proteinExistence type="predicted"/>
<dbReference type="InterPro" id="IPR001054">
    <property type="entry name" value="A/G_cyclase"/>
</dbReference>
<keyword evidence="3" id="KW-0456">Lyase</keyword>
<dbReference type="SUPFAM" id="SSF55073">
    <property type="entry name" value="Nucleotide cyclase"/>
    <property type="match status" value="1"/>
</dbReference>
<keyword evidence="4" id="KW-0141">cGMP biosynthesis</keyword>
<protein>
    <recommendedName>
        <fullName evidence="1">guanylate cyclase</fullName>
        <ecNumber evidence="1">4.6.1.2</ecNumber>
    </recommendedName>
</protein>
<dbReference type="GO" id="GO:0004383">
    <property type="term" value="F:guanylate cyclase activity"/>
    <property type="evidence" value="ECO:0007669"/>
    <property type="project" value="UniProtKB-EC"/>
</dbReference>
<evidence type="ECO:0000256" key="1">
    <source>
        <dbReference type="ARBA" id="ARBA00012202"/>
    </source>
</evidence>
<organism evidence="6 7">
    <name type="scientific">Cherax quadricarinatus</name>
    <name type="common">Australian red claw crayfish</name>
    <dbReference type="NCBI Taxonomy" id="27406"/>
    <lineage>
        <taxon>Eukaryota</taxon>
        <taxon>Metazoa</taxon>
        <taxon>Ecdysozoa</taxon>
        <taxon>Arthropoda</taxon>
        <taxon>Crustacea</taxon>
        <taxon>Multicrustacea</taxon>
        <taxon>Malacostraca</taxon>
        <taxon>Eumalacostraca</taxon>
        <taxon>Eucarida</taxon>
        <taxon>Decapoda</taxon>
        <taxon>Pleocyemata</taxon>
        <taxon>Astacidea</taxon>
        <taxon>Parastacoidea</taxon>
        <taxon>Parastacidae</taxon>
        <taxon>Cherax</taxon>
    </lineage>
</organism>
<dbReference type="Gene3D" id="6.10.250.780">
    <property type="match status" value="1"/>
</dbReference>
<dbReference type="Pfam" id="PF00211">
    <property type="entry name" value="Guanylate_cyc"/>
    <property type="match status" value="1"/>
</dbReference>